<keyword evidence="1" id="KW-0698">rRNA processing</keyword>
<evidence type="ECO:0000313" key="9">
    <source>
        <dbReference type="Proteomes" id="UP000194280"/>
    </source>
</evidence>
<dbReference type="InterPro" id="IPR012337">
    <property type="entry name" value="RNaseH-like_sf"/>
</dbReference>
<dbReference type="InterPro" id="IPR013520">
    <property type="entry name" value="Ribonucl_H"/>
</dbReference>
<evidence type="ECO:0000256" key="2">
    <source>
        <dbReference type="ARBA" id="ARBA00022722"/>
    </source>
</evidence>
<evidence type="ECO:0000256" key="3">
    <source>
        <dbReference type="ARBA" id="ARBA00022801"/>
    </source>
</evidence>
<dbReference type="Proteomes" id="UP000194280">
    <property type="component" value="Unassembled WGS sequence"/>
</dbReference>
<keyword evidence="2" id="KW-0540">Nuclease</keyword>
<dbReference type="OrthoDB" id="8191639at2759"/>
<dbReference type="PANTHER" id="PTHR12801:SF45">
    <property type="entry name" value="RNA EXONUCLEASE 4"/>
    <property type="match status" value="1"/>
</dbReference>
<dbReference type="AlphaFoldDB" id="A0A1Z5SRN5"/>
<dbReference type="GO" id="GO:0003676">
    <property type="term" value="F:nucleic acid binding"/>
    <property type="evidence" value="ECO:0007669"/>
    <property type="project" value="InterPro"/>
</dbReference>
<accession>A0A1Z5SRN5</accession>
<evidence type="ECO:0000256" key="1">
    <source>
        <dbReference type="ARBA" id="ARBA00022552"/>
    </source>
</evidence>
<evidence type="ECO:0000259" key="7">
    <source>
        <dbReference type="SMART" id="SM00479"/>
    </source>
</evidence>
<dbReference type="GO" id="GO:0005634">
    <property type="term" value="C:nucleus"/>
    <property type="evidence" value="ECO:0007669"/>
    <property type="project" value="TreeGrafter"/>
</dbReference>
<comment type="caution">
    <text evidence="8">The sequence shown here is derived from an EMBL/GenBank/DDBJ whole genome shotgun (WGS) entry which is preliminary data.</text>
</comment>
<protein>
    <recommendedName>
        <fullName evidence="7">Exonuclease domain-containing protein</fullName>
    </recommendedName>
</protein>
<keyword evidence="4" id="KW-0269">Exonuclease</keyword>
<evidence type="ECO:0000256" key="6">
    <source>
        <dbReference type="SAM" id="MobiDB-lite"/>
    </source>
</evidence>
<keyword evidence="9" id="KW-1185">Reference proteome</keyword>
<dbReference type="Gene3D" id="3.30.420.10">
    <property type="entry name" value="Ribonuclease H-like superfamily/Ribonuclease H"/>
    <property type="match status" value="1"/>
</dbReference>
<dbReference type="EMBL" id="MUNK01000293">
    <property type="protein sequence ID" value="OTA23489.1"/>
    <property type="molecule type" value="Genomic_DNA"/>
</dbReference>
<dbReference type="SUPFAM" id="SSF53098">
    <property type="entry name" value="Ribonuclease H-like"/>
    <property type="match status" value="1"/>
</dbReference>
<name>A0A1Z5SRN5_HORWE</name>
<organism evidence="8 9">
    <name type="scientific">Hortaea werneckii EXF-2000</name>
    <dbReference type="NCBI Taxonomy" id="1157616"/>
    <lineage>
        <taxon>Eukaryota</taxon>
        <taxon>Fungi</taxon>
        <taxon>Dikarya</taxon>
        <taxon>Ascomycota</taxon>
        <taxon>Pezizomycotina</taxon>
        <taxon>Dothideomycetes</taxon>
        <taxon>Dothideomycetidae</taxon>
        <taxon>Mycosphaerellales</taxon>
        <taxon>Teratosphaeriaceae</taxon>
        <taxon>Hortaea</taxon>
    </lineage>
</organism>
<sequence length="321" mass="36225">MPTLTSTYRSVQTVTRDSVEWDDRNRPILPQPKSTRAQKTTRATCPIPRMDRITSTIAIDCEFQEAYVDALGKCIHRAGRVSLVNYEGKTIYDVFASYPEQPGYRKKLPPRRLRLGVYWEDIKPRNGACPIAEVESTVQAILQKADVVVGHSIHNDIRVFSPEVFEGVATRDTQMHEPYREYAYGRQRLPRLSVLAQVVLGRSIQGAEHSSVEDAAATMALYRKAEFLMEREQGEWGFGPDPMMTEPVPDGGWMDHGEVIHEEELEEEEDNEDFGAAFQEEPEAIESELARVAKEAETMALSKSAQIWQGFTAATKSKSTL</sequence>
<gene>
    <name evidence="8" type="ORF">BTJ68_14459</name>
</gene>
<proteinExistence type="predicted"/>
<dbReference type="InParanoid" id="A0A1Z5SRN5"/>
<feature type="domain" description="Exonuclease" evidence="7">
    <location>
        <begin position="55"/>
        <end position="231"/>
    </location>
</feature>
<dbReference type="PANTHER" id="PTHR12801">
    <property type="entry name" value="RNA EXONUCLEASE REXO1 / RECO3 FAMILY MEMBER-RELATED"/>
    <property type="match status" value="1"/>
</dbReference>
<feature type="region of interest" description="Disordered" evidence="6">
    <location>
        <begin position="23"/>
        <end position="42"/>
    </location>
</feature>
<dbReference type="SMART" id="SM00479">
    <property type="entry name" value="EXOIII"/>
    <property type="match status" value="1"/>
</dbReference>
<dbReference type="VEuPathDB" id="FungiDB:BTJ68_14459"/>
<reference evidence="8 9" key="1">
    <citation type="submission" date="2017-01" db="EMBL/GenBank/DDBJ databases">
        <title>The recent genome duplication of the halophilic yeast Hortaea werneckii: insights from long-read sequencing.</title>
        <authorList>
            <person name="Sinha S."/>
            <person name="Flibotte S."/>
            <person name="Neira M."/>
            <person name="Lenassi M."/>
            <person name="Gostincar C."/>
            <person name="Stajich J.E."/>
            <person name="Nislow C.E."/>
        </authorList>
    </citation>
    <scope>NUCLEOTIDE SEQUENCE [LARGE SCALE GENOMIC DNA]</scope>
    <source>
        <strain evidence="8 9">EXF-2000</strain>
    </source>
</reference>
<dbReference type="GO" id="GO:0006364">
    <property type="term" value="P:rRNA processing"/>
    <property type="evidence" value="ECO:0007669"/>
    <property type="project" value="UniProtKB-KW"/>
</dbReference>
<dbReference type="InterPro" id="IPR036397">
    <property type="entry name" value="RNaseH_sf"/>
</dbReference>
<evidence type="ECO:0000256" key="4">
    <source>
        <dbReference type="ARBA" id="ARBA00022839"/>
    </source>
</evidence>
<dbReference type="InterPro" id="IPR047021">
    <property type="entry name" value="REXO1/3/4-like"/>
</dbReference>
<dbReference type="STRING" id="1157616.A0A1Z5SRN5"/>
<evidence type="ECO:0000256" key="5">
    <source>
        <dbReference type="ARBA" id="ARBA00025599"/>
    </source>
</evidence>
<evidence type="ECO:0000313" key="8">
    <source>
        <dbReference type="EMBL" id="OTA23489.1"/>
    </source>
</evidence>
<feature type="compositionally biased region" description="Polar residues" evidence="6">
    <location>
        <begin position="32"/>
        <end position="42"/>
    </location>
</feature>
<comment type="function">
    <text evidence="5">Exoribonuclease involved in ribosome biosynthesis. Involved in the processing of ITS1, the internal transcribed spacer localized between the 18S and 5.8S rRNAs.</text>
</comment>
<dbReference type="GO" id="GO:0004527">
    <property type="term" value="F:exonuclease activity"/>
    <property type="evidence" value="ECO:0007669"/>
    <property type="project" value="UniProtKB-KW"/>
</dbReference>
<keyword evidence="3" id="KW-0378">Hydrolase</keyword>